<dbReference type="RefSeq" id="WP_011458614.1">
    <property type="nucleotide sequence ID" value="NC_007901.1"/>
</dbReference>
<dbReference type="Proteomes" id="UP000008332">
    <property type="component" value="Plasmid unnamed1"/>
</dbReference>
<dbReference type="EMBL" id="CP000268">
    <property type="protein sequence ID" value="ABD72125.1"/>
    <property type="molecule type" value="Genomic_DNA"/>
</dbReference>
<dbReference type="HOGENOM" id="CLU_2556022_0_0_4"/>
<organism evidence="1 2">
    <name type="scientific">Albidiferax ferrireducens (strain ATCC BAA-621 / DSM 15236 / T118)</name>
    <name type="common">Rhodoferax ferrireducens</name>
    <dbReference type="NCBI Taxonomy" id="338969"/>
    <lineage>
        <taxon>Bacteria</taxon>
        <taxon>Pseudomonadati</taxon>
        <taxon>Pseudomonadota</taxon>
        <taxon>Betaproteobacteria</taxon>
        <taxon>Burkholderiales</taxon>
        <taxon>Comamonadaceae</taxon>
        <taxon>Rhodoferax</taxon>
    </lineage>
</organism>
<gene>
    <name evidence="1" type="ordered locus">Rfer_4439</name>
</gene>
<reference evidence="2" key="1">
    <citation type="submission" date="2006-02" db="EMBL/GenBank/DDBJ databases">
        <title>Complete sequence of plasmid 1 of Rhodoferax ferrireducens DSM 15236.</title>
        <authorList>
            <person name="Copeland A."/>
            <person name="Lucas S."/>
            <person name="Lapidus A."/>
            <person name="Barry K."/>
            <person name="Detter J.C."/>
            <person name="Glavina del Rio T."/>
            <person name="Hammon N."/>
            <person name="Israni S."/>
            <person name="Pitluck S."/>
            <person name="Brettin T."/>
            <person name="Bruce D."/>
            <person name="Han C."/>
            <person name="Tapia R."/>
            <person name="Gilna P."/>
            <person name="Kiss H."/>
            <person name="Schmutz J."/>
            <person name="Larimer F."/>
            <person name="Land M."/>
            <person name="Kyrpides N."/>
            <person name="Ivanova N."/>
            <person name="Richardson P."/>
        </authorList>
    </citation>
    <scope>NUCLEOTIDE SEQUENCE [LARGE SCALE GENOMIC DNA]</scope>
    <source>
        <strain evidence="2">ATCC BAA-621 / DSM 15236 / T118</strain>
        <plasmid evidence="2">Plasmid pDSM15236</plasmid>
    </source>
</reference>
<evidence type="ECO:0000313" key="2">
    <source>
        <dbReference type="Proteomes" id="UP000008332"/>
    </source>
</evidence>
<evidence type="ECO:0000313" key="1">
    <source>
        <dbReference type="EMBL" id="ABD72125.1"/>
    </source>
</evidence>
<name>Q21Q20_ALBFT</name>
<keyword evidence="1" id="KW-0614">Plasmid</keyword>
<sequence>MTYQNPEMARLHRQILSDYYKAHGVASGEAPSEALVEAANAHAHELEKNDPAFSFPPYGIKFVQASNEQLIALYGPGDLPTS</sequence>
<dbReference type="AlphaFoldDB" id="Q21Q20"/>
<geneLocation type="plasmid" evidence="2">
    <name>pDSM15236</name>
</geneLocation>
<protein>
    <submittedName>
        <fullName evidence="1">Uncharacterized protein</fullName>
    </submittedName>
</protein>
<proteinExistence type="predicted"/>
<accession>Q21Q20</accession>
<keyword evidence="2" id="KW-1185">Reference proteome</keyword>
<dbReference type="KEGG" id="rfr:Rfer_4439"/>